<protein>
    <submittedName>
        <fullName evidence="2">Uncharacterized protein</fullName>
    </submittedName>
</protein>
<feature type="signal peptide" evidence="1">
    <location>
        <begin position="1"/>
        <end position="18"/>
    </location>
</feature>
<dbReference type="EMBL" id="MU004337">
    <property type="protein sequence ID" value="KAF2656372.1"/>
    <property type="molecule type" value="Genomic_DNA"/>
</dbReference>
<dbReference type="OrthoDB" id="5230873at2759"/>
<feature type="chain" id="PRO_5025388093" evidence="1">
    <location>
        <begin position="19"/>
        <end position="184"/>
    </location>
</feature>
<gene>
    <name evidence="2" type="ORF">K491DRAFT_692080</name>
</gene>
<evidence type="ECO:0000313" key="3">
    <source>
        <dbReference type="Proteomes" id="UP000799324"/>
    </source>
</evidence>
<sequence length="184" mass="19367">MGFQQLLLVASLPLMALSKTPDSFQLYAYGQALGGLPLFNADGYAYVGDASLSNSSSAAPVTFSGGSDNTWFGAPNTTDLGNSTTPDWSNVTLFVPGSSSSDRRVGFLSSNSSDGDVVTSGFIFYGSTAMLLADDGDVESLWFGAPVGNTGVYEMYWNSTDSSHVPIALRSVAPTSANTERRRK</sequence>
<reference evidence="2" key="1">
    <citation type="journal article" date="2020" name="Stud. Mycol.">
        <title>101 Dothideomycetes genomes: a test case for predicting lifestyles and emergence of pathogens.</title>
        <authorList>
            <person name="Haridas S."/>
            <person name="Albert R."/>
            <person name="Binder M."/>
            <person name="Bloem J."/>
            <person name="Labutti K."/>
            <person name="Salamov A."/>
            <person name="Andreopoulos B."/>
            <person name="Baker S."/>
            <person name="Barry K."/>
            <person name="Bills G."/>
            <person name="Bluhm B."/>
            <person name="Cannon C."/>
            <person name="Castanera R."/>
            <person name="Culley D."/>
            <person name="Daum C."/>
            <person name="Ezra D."/>
            <person name="Gonzalez J."/>
            <person name="Henrissat B."/>
            <person name="Kuo A."/>
            <person name="Liang C."/>
            <person name="Lipzen A."/>
            <person name="Lutzoni F."/>
            <person name="Magnuson J."/>
            <person name="Mondo S."/>
            <person name="Nolan M."/>
            <person name="Ohm R."/>
            <person name="Pangilinan J."/>
            <person name="Park H.-J."/>
            <person name="Ramirez L."/>
            <person name="Alfaro M."/>
            <person name="Sun H."/>
            <person name="Tritt A."/>
            <person name="Yoshinaga Y."/>
            <person name="Zwiers L.-H."/>
            <person name="Turgeon B."/>
            <person name="Goodwin S."/>
            <person name="Spatafora J."/>
            <person name="Crous P."/>
            <person name="Grigoriev I."/>
        </authorList>
    </citation>
    <scope>NUCLEOTIDE SEQUENCE</scope>
    <source>
        <strain evidence="2">CBS 122681</strain>
    </source>
</reference>
<organism evidence="2 3">
    <name type="scientific">Lophiostoma macrostomum CBS 122681</name>
    <dbReference type="NCBI Taxonomy" id="1314788"/>
    <lineage>
        <taxon>Eukaryota</taxon>
        <taxon>Fungi</taxon>
        <taxon>Dikarya</taxon>
        <taxon>Ascomycota</taxon>
        <taxon>Pezizomycotina</taxon>
        <taxon>Dothideomycetes</taxon>
        <taxon>Pleosporomycetidae</taxon>
        <taxon>Pleosporales</taxon>
        <taxon>Lophiostomataceae</taxon>
        <taxon>Lophiostoma</taxon>
    </lineage>
</organism>
<keyword evidence="1" id="KW-0732">Signal</keyword>
<accession>A0A6A6T9N6</accession>
<dbReference type="AlphaFoldDB" id="A0A6A6T9N6"/>
<keyword evidence="3" id="KW-1185">Reference proteome</keyword>
<proteinExistence type="predicted"/>
<dbReference type="Proteomes" id="UP000799324">
    <property type="component" value="Unassembled WGS sequence"/>
</dbReference>
<evidence type="ECO:0000313" key="2">
    <source>
        <dbReference type="EMBL" id="KAF2656372.1"/>
    </source>
</evidence>
<name>A0A6A6T9N6_9PLEO</name>
<evidence type="ECO:0000256" key="1">
    <source>
        <dbReference type="SAM" id="SignalP"/>
    </source>
</evidence>